<proteinExistence type="predicted"/>
<dbReference type="PANTHER" id="PTHR43290">
    <property type="entry name" value="MEVALONATE KINASE"/>
    <property type="match status" value="1"/>
</dbReference>
<evidence type="ECO:0000256" key="6">
    <source>
        <dbReference type="ARBA" id="ARBA00022840"/>
    </source>
</evidence>
<dbReference type="RefSeq" id="WP_059393162.1">
    <property type="nucleotide sequence ID" value="NZ_DF968078.1"/>
</dbReference>
<evidence type="ECO:0000256" key="9">
    <source>
        <dbReference type="ARBA" id="ARBA00029438"/>
    </source>
</evidence>
<dbReference type="GO" id="GO:0005524">
    <property type="term" value="F:ATP binding"/>
    <property type="evidence" value="ECO:0007669"/>
    <property type="project" value="UniProtKB-KW"/>
</dbReference>
<sequence length="313" mass="33440">MEKNHAGFGHSHAKAILIGDHAVVYQQPAVAIPLLNLKVTASVQAIASGQTIILGEQAFDLANLGADLEGLRQLIIALLENLVEPDQPFLLEVQSLIPQERGFGASAALATAITRAFFDWTRQDLSQDQLNFYTNLAESISHGSPSGIDAATVSAVEPVWFHQQQIDTFQTNLEATLVLADTGVRGQTVRAVNIVKDQLKKNYEPTWGAINHLGQLAFLVKEALANNDPKTLGQLFTDAHKDLQILQVSHPKLDTLVNAALAADALGAKLTGSGIGGAMFSLAENNDQAQKIAVALKQAGAKEAWIQPLSAAH</sequence>
<protein>
    <submittedName>
        <fullName evidence="12">Mevalonate kinase</fullName>
    </submittedName>
</protein>
<evidence type="ECO:0000256" key="7">
    <source>
        <dbReference type="ARBA" id="ARBA00022842"/>
    </source>
</evidence>
<dbReference type="InterPro" id="IPR036554">
    <property type="entry name" value="GHMP_kinase_C_sf"/>
</dbReference>
<keyword evidence="7" id="KW-0460">Magnesium</keyword>
<dbReference type="Pfam" id="PF08544">
    <property type="entry name" value="GHMP_kinases_C"/>
    <property type="match status" value="1"/>
</dbReference>
<dbReference type="Gene3D" id="3.30.230.10">
    <property type="match status" value="1"/>
</dbReference>
<dbReference type="InterPro" id="IPR006204">
    <property type="entry name" value="GHMP_kinase_N_dom"/>
</dbReference>
<keyword evidence="3" id="KW-0808">Transferase</keyword>
<dbReference type="STRING" id="709323.GCA_001047135_00183"/>
<evidence type="ECO:0000259" key="10">
    <source>
        <dbReference type="Pfam" id="PF00288"/>
    </source>
</evidence>
<keyword evidence="1" id="KW-0963">Cytoplasm</keyword>
<dbReference type="InterPro" id="IPR014721">
    <property type="entry name" value="Ribsml_uS5_D2-typ_fold_subgr"/>
</dbReference>
<keyword evidence="5 12" id="KW-0418">Kinase</keyword>
<evidence type="ECO:0000256" key="3">
    <source>
        <dbReference type="ARBA" id="ARBA00022679"/>
    </source>
</evidence>
<gene>
    <name evidence="12" type="ORF">FTRO_0011850</name>
</gene>
<organism evidence="12">
    <name type="scientific">Fructobacillus tropaeoli</name>
    <dbReference type="NCBI Taxonomy" id="709323"/>
    <lineage>
        <taxon>Bacteria</taxon>
        <taxon>Bacillati</taxon>
        <taxon>Bacillota</taxon>
        <taxon>Bacilli</taxon>
        <taxon>Lactobacillales</taxon>
        <taxon>Lactobacillaceae</taxon>
        <taxon>Fructobacillus</taxon>
    </lineage>
</organism>
<dbReference type="EMBL" id="DF968078">
    <property type="protein sequence ID" value="GAP03640.1"/>
    <property type="molecule type" value="Genomic_DNA"/>
</dbReference>
<evidence type="ECO:0000259" key="11">
    <source>
        <dbReference type="Pfam" id="PF08544"/>
    </source>
</evidence>
<keyword evidence="2" id="KW-0444">Lipid biosynthesis</keyword>
<dbReference type="GO" id="GO:0004496">
    <property type="term" value="F:mevalonate kinase activity"/>
    <property type="evidence" value="ECO:0007669"/>
    <property type="project" value="InterPro"/>
</dbReference>
<keyword evidence="4" id="KW-0547">Nucleotide-binding</keyword>
<evidence type="ECO:0000313" key="12">
    <source>
        <dbReference type="EMBL" id="GAP03640.1"/>
    </source>
</evidence>
<evidence type="ECO:0000256" key="4">
    <source>
        <dbReference type="ARBA" id="ARBA00022741"/>
    </source>
</evidence>
<dbReference type="Proteomes" id="UP000064514">
    <property type="component" value="Unassembled WGS sequence"/>
</dbReference>
<dbReference type="UniPathway" id="UPA00057">
    <property type="reaction ID" value="UER00098"/>
</dbReference>
<dbReference type="GO" id="GO:0005829">
    <property type="term" value="C:cytosol"/>
    <property type="evidence" value="ECO:0007669"/>
    <property type="project" value="TreeGrafter"/>
</dbReference>
<dbReference type="InterPro" id="IPR013750">
    <property type="entry name" value="GHMP_kinase_C_dom"/>
</dbReference>
<evidence type="ECO:0000256" key="2">
    <source>
        <dbReference type="ARBA" id="ARBA00022516"/>
    </source>
</evidence>
<comment type="pathway">
    <text evidence="9">Isoprenoid biosynthesis; isopentenyl diphosphate biosynthesis via mevalonate pathway; isopentenyl diphosphate from (R)-mevalonate: step 1/3.</text>
</comment>
<dbReference type="PRINTS" id="PR00959">
    <property type="entry name" value="MEVGALKINASE"/>
</dbReference>
<evidence type="ECO:0000256" key="5">
    <source>
        <dbReference type="ARBA" id="ARBA00022777"/>
    </source>
</evidence>
<feature type="domain" description="GHMP kinase N-terminal" evidence="10">
    <location>
        <begin position="79"/>
        <end position="151"/>
    </location>
</feature>
<feature type="domain" description="GHMP kinase C-terminal" evidence="11">
    <location>
        <begin position="221"/>
        <end position="301"/>
    </location>
</feature>
<dbReference type="Gene3D" id="3.30.70.890">
    <property type="entry name" value="GHMP kinase, C-terminal domain"/>
    <property type="match status" value="1"/>
</dbReference>
<name>A0A3F3H7P1_9LACO</name>
<dbReference type="GO" id="GO:0019287">
    <property type="term" value="P:isopentenyl diphosphate biosynthetic process, mevalonate pathway"/>
    <property type="evidence" value="ECO:0007669"/>
    <property type="project" value="UniProtKB-UniPathway"/>
</dbReference>
<dbReference type="SUPFAM" id="SSF55060">
    <property type="entry name" value="GHMP Kinase, C-terminal domain"/>
    <property type="match status" value="1"/>
</dbReference>
<keyword evidence="8" id="KW-0443">Lipid metabolism</keyword>
<dbReference type="SUPFAM" id="SSF54211">
    <property type="entry name" value="Ribosomal protein S5 domain 2-like"/>
    <property type="match status" value="1"/>
</dbReference>
<dbReference type="NCBIfam" id="TIGR00549">
    <property type="entry name" value="mevalon_kin"/>
    <property type="match status" value="1"/>
</dbReference>
<evidence type="ECO:0000256" key="1">
    <source>
        <dbReference type="ARBA" id="ARBA00022490"/>
    </source>
</evidence>
<accession>A0A3F3H7P1</accession>
<keyword evidence="6" id="KW-0067">ATP-binding</keyword>
<reference evidence="12" key="1">
    <citation type="journal article" date="2015" name="BMC Genomics">
        <title>Comparative genomics of Fructobacillus spp. and Leuconostoc spp. reveals niche-specific evolution of Fructobacillus spp.</title>
        <authorList>
            <person name="Endo A."/>
            <person name="Tanizawa Y."/>
            <person name="Tanaka N."/>
            <person name="Maeno S."/>
            <person name="Kumar H."/>
            <person name="Shiwa Y."/>
            <person name="Okada S."/>
            <person name="Yoshikawa H."/>
            <person name="Dicks L."/>
            <person name="Nakagawa J."/>
            <person name="Arita M."/>
        </authorList>
    </citation>
    <scope>NUCLEOTIDE SEQUENCE [LARGE SCALE GENOMIC DNA]</scope>
    <source>
        <strain evidence="12">F214-1</strain>
    </source>
</reference>
<dbReference type="InterPro" id="IPR006205">
    <property type="entry name" value="Mev_gal_kin"/>
</dbReference>
<dbReference type="AlphaFoldDB" id="A0A3F3H7P1"/>
<dbReference type="InterPro" id="IPR020568">
    <property type="entry name" value="Ribosomal_Su5_D2-typ_SF"/>
</dbReference>
<dbReference type="PANTHER" id="PTHR43290:SF2">
    <property type="entry name" value="MEVALONATE KINASE"/>
    <property type="match status" value="1"/>
</dbReference>
<evidence type="ECO:0000256" key="8">
    <source>
        <dbReference type="ARBA" id="ARBA00023098"/>
    </source>
</evidence>
<dbReference type="Pfam" id="PF00288">
    <property type="entry name" value="GHMP_kinases_N"/>
    <property type="match status" value="1"/>
</dbReference>